<dbReference type="PANTHER" id="PTHR30438">
    <property type="entry name" value="36 KDA ANTIGEN-RELATED"/>
    <property type="match status" value="1"/>
</dbReference>
<evidence type="ECO:0000313" key="2">
    <source>
        <dbReference type="EMBL" id="CUH63159.1"/>
    </source>
</evidence>
<reference evidence="2 3" key="1">
    <citation type="submission" date="2015-09" db="EMBL/GenBank/DDBJ databases">
        <authorList>
            <consortium name="Swine Surveillance"/>
        </authorList>
    </citation>
    <scope>NUCLEOTIDE SEQUENCE [LARGE SCALE GENOMIC DNA]</scope>
    <source>
        <strain evidence="2 3">CECT 4357</strain>
    </source>
</reference>
<protein>
    <submittedName>
        <fullName evidence="2">Multidrug resistance protein MdtN</fullName>
    </submittedName>
</protein>
<name>A0A0P1F5W3_THAGE</name>
<dbReference type="SUPFAM" id="SSF111369">
    <property type="entry name" value="HlyD-like secretion proteins"/>
    <property type="match status" value="2"/>
</dbReference>
<evidence type="ECO:0000256" key="1">
    <source>
        <dbReference type="SAM" id="Coils"/>
    </source>
</evidence>
<proteinExistence type="predicted"/>
<dbReference type="Gene3D" id="2.40.50.100">
    <property type="match status" value="1"/>
</dbReference>
<sequence>MNMRVWITVLVAAILGAGAYYLNLDTGPELPEDFALGNGRVEGVQIDIVSRIAGRVESVDVLEGELVEVGQQVASIDTRLLQTQLASAKAQVASAEAQTASAEANVVQAEATLALAAHSLDRTRELNERGTSTDAQLDASESEHAVAEANVQAAIASLHAQKALAEVARAAVEEAQTNIEDATLVASRPGRVLYRLAEPGEMVASGGQVVSMVDLGNIYLEFYLSELDAHRIAIGNEARIKFDIAPDLVVPAQVSFVSPVSQFTPSQVEIEDTRAELVFRVRVRVAEELVMERIQMIKTGMRAVVYVRLTSPEPSEWPDYLTVNIPPVTE</sequence>
<gene>
    <name evidence="2" type="primary">mdtN_1</name>
    <name evidence="2" type="ORF">TG4357_00509</name>
</gene>
<accession>A0A0P1F5W3</accession>
<dbReference type="Proteomes" id="UP000051587">
    <property type="component" value="Unassembled WGS sequence"/>
</dbReference>
<keyword evidence="1" id="KW-0175">Coiled coil</keyword>
<dbReference type="OrthoDB" id="9778236at2"/>
<dbReference type="STRING" id="53501.SAMN04488043_10711"/>
<dbReference type="RefSeq" id="WP_058261312.1">
    <property type="nucleotide sequence ID" value="NZ_CP051181.1"/>
</dbReference>
<dbReference type="Gene3D" id="1.10.287.470">
    <property type="entry name" value="Helix hairpin bin"/>
    <property type="match status" value="2"/>
</dbReference>
<feature type="coiled-coil region" evidence="1">
    <location>
        <begin position="78"/>
        <end position="112"/>
    </location>
</feature>
<dbReference type="PANTHER" id="PTHR30438:SF2">
    <property type="entry name" value="MEMBRANE PROTEIN"/>
    <property type="match status" value="1"/>
</dbReference>
<dbReference type="AlphaFoldDB" id="A0A0P1F5W3"/>
<dbReference type="EMBL" id="CYSA01000007">
    <property type="protein sequence ID" value="CUH63159.1"/>
    <property type="molecule type" value="Genomic_DNA"/>
</dbReference>
<keyword evidence="3" id="KW-1185">Reference proteome</keyword>
<dbReference type="GO" id="GO:0005886">
    <property type="term" value="C:plasma membrane"/>
    <property type="evidence" value="ECO:0007669"/>
    <property type="project" value="TreeGrafter"/>
</dbReference>
<organism evidence="2 3">
    <name type="scientific">Thalassovita gelatinovora</name>
    <name type="common">Thalassobius gelatinovorus</name>
    <dbReference type="NCBI Taxonomy" id="53501"/>
    <lineage>
        <taxon>Bacteria</taxon>
        <taxon>Pseudomonadati</taxon>
        <taxon>Pseudomonadota</taxon>
        <taxon>Alphaproteobacteria</taxon>
        <taxon>Rhodobacterales</taxon>
        <taxon>Roseobacteraceae</taxon>
        <taxon>Thalassovita</taxon>
    </lineage>
</organism>
<evidence type="ECO:0000313" key="3">
    <source>
        <dbReference type="Proteomes" id="UP000051587"/>
    </source>
</evidence>
<dbReference type="Gene3D" id="2.40.30.170">
    <property type="match status" value="1"/>
</dbReference>